<reference evidence="2 3" key="1">
    <citation type="submission" date="2019-01" db="EMBL/GenBank/DDBJ databases">
        <title>Lacunisphaera sp. strain TWA-58.</title>
        <authorList>
            <person name="Chen W.-M."/>
        </authorList>
    </citation>
    <scope>NUCLEOTIDE SEQUENCE [LARGE SCALE GENOMIC DNA]</scope>
    <source>
        <strain evidence="2 3">TWA-58</strain>
    </source>
</reference>
<evidence type="ECO:0000259" key="1">
    <source>
        <dbReference type="Pfam" id="PF13472"/>
    </source>
</evidence>
<dbReference type="Proteomes" id="UP000290218">
    <property type="component" value="Unassembled WGS sequence"/>
</dbReference>
<dbReference type="EMBL" id="SDHX01000001">
    <property type="protein sequence ID" value="RXK55756.1"/>
    <property type="molecule type" value="Genomic_DNA"/>
</dbReference>
<dbReference type="InterPro" id="IPR036514">
    <property type="entry name" value="SGNH_hydro_sf"/>
</dbReference>
<evidence type="ECO:0000313" key="3">
    <source>
        <dbReference type="Proteomes" id="UP000290218"/>
    </source>
</evidence>
<dbReference type="PANTHER" id="PTHR30383">
    <property type="entry name" value="THIOESTERASE 1/PROTEASE 1/LYSOPHOSPHOLIPASE L1"/>
    <property type="match status" value="1"/>
</dbReference>
<proteinExistence type="predicted"/>
<dbReference type="CDD" id="cd01822">
    <property type="entry name" value="Lysophospholipase_L1_like"/>
    <property type="match status" value="1"/>
</dbReference>
<protein>
    <submittedName>
        <fullName evidence="2">Arylesterase</fullName>
    </submittedName>
</protein>
<keyword evidence="3" id="KW-1185">Reference proteome</keyword>
<dbReference type="PROSITE" id="PS01098">
    <property type="entry name" value="LIPASE_GDSL_SER"/>
    <property type="match status" value="1"/>
</dbReference>
<dbReference type="AlphaFoldDB" id="A0A4Q1CA62"/>
<comment type="caution">
    <text evidence="2">The sequence shown here is derived from an EMBL/GenBank/DDBJ whole genome shotgun (WGS) entry which is preliminary data.</text>
</comment>
<evidence type="ECO:0000313" key="2">
    <source>
        <dbReference type="EMBL" id="RXK55756.1"/>
    </source>
</evidence>
<sequence>MAPNKSELPPKRKSQSWRTAFMLLWLAVNAVAAEFKTVIFFGDSLTAGYGVDPDEAYPALIQKKIDEAGKTWRVVNAGLSGETSSGGLRRLDWILKQKVDIFVIELGGNDGLRGIPPATTRANLEAMIQRIRQRQPDVKVVIAGMQMPTNMGPEHTREFAAIFPEVARKTEAVLIPFLLEGVGGVASLNLPDGIHPTPQGHQIVAETVWTVLHPLL</sequence>
<dbReference type="GO" id="GO:0006629">
    <property type="term" value="P:lipid metabolic process"/>
    <property type="evidence" value="ECO:0007669"/>
    <property type="project" value="InterPro"/>
</dbReference>
<accession>A0A4Q1CA62</accession>
<dbReference type="Gene3D" id="3.40.50.1110">
    <property type="entry name" value="SGNH hydrolase"/>
    <property type="match status" value="1"/>
</dbReference>
<dbReference type="InterPro" id="IPR013830">
    <property type="entry name" value="SGNH_hydro"/>
</dbReference>
<name>A0A4Q1CA62_9BACT</name>
<feature type="domain" description="SGNH hydrolase-type esterase" evidence="1">
    <location>
        <begin position="40"/>
        <end position="203"/>
    </location>
</feature>
<dbReference type="SUPFAM" id="SSF52266">
    <property type="entry name" value="SGNH hydrolase"/>
    <property type="match status" value="1"/>
</dbReference>
<dbReference type="GO" id="GO:0004622">
    <property type="term" value="F:phosphatidylcholine lysophospholipase activity"/>
    <property type="evidence" value="ECO:0007669"/>
    <property type="project" value="TreeGrafter"/>
</dbReference>
<dbReference type="OrthoDB" id="9777593at2"/>
<dbReference type="Pfam" id="PF13472">
    <property type="entry name" value="Lipase_GDSL_2"/>
    <property type="match status" value="1"/>
</dbReference>
<dbReference type="InterPro" id="IPR051532">
    <property type="entry name" value="Ester_Hydrolysis_Enzymes"/>
</dbReference>
<organism evidence="2 3">
    <name type="scientific">Oleiharenicola lentus</name>
    <dbReference type="NCBI Taxonomy" id="2508720"/>
    <lineage>
        <taxon>Bacteria</taxon>
        <taxon>Pseudomonadati</taxon>
        <taxon>Verrucomicrobiota</taxon>
        <taxon>Opitutia</taxon>
        <taxon>Opitutales</taxon>
        <taxon>Opitutaceae</taxon>
        <taxon>Oleiharenicola</taxon>
    </lineage>
</organism>
<gene>
    <name evidence="2" type="ORF">ESB00_07685</name>
</gene>
<dbReference type="PANTHER" id="PTHR30383:SF24">
    <property type="entry name" value="THIOESTERASE 1_PROTEASE 1_LYSOPHOSPHOLIPASE L1"/>
    <property type="match status" value="1"/>
</dbReference>
<dbReference type="InterPro" id="IPR008265">
    <property type="entry name" value="Lipase_GDSL_AS"/>
</dbReference>